<gene>
    <name evidence="2" type="ORF">SAMN05421642_102415</name>
</gene>
<keyword evidence="3" id="KW-1185">Reference proteome</keyword>
<evidence type="ECO:0000313" key="2">
    <source>
        <dbReference type="EMBL" id="SNS44677.1"/>
    </source>
</evidence>
<reference evidence="3" key="1">
    <citation type="submission" date="2017-06" db="EMBL/GenBank/DDBJ databases">
        <authorList>
            <person name="Varghese N."/>
            <person name="Submissions S."/>
        </authorList>
    </citation>
    <scope>NUCLEOTIDE SEQUENCE [LARGE SCALE GENOMIC DNA]</scope>
    <source>
        <strain evidence="3">JCM 23211</strain>
    </source>
</reference>
<accession>A0A239EJ72</accession>
<dbReference type="Pfam" id="PF08044">
    <property type="entry name" value="DUF1707"/>
    <property type="match status" value="1"/>
</dbReference>
<dbReference type="STRING" id="398843.A3K89_20495"/>
<proteinExistence type="predicted"/>
<dbReference type="InterPro" id="IPR012551">
    <property type="entry name" value="DUF1707_SHOCT-like"/>
</dbReference>
<evidence type="ECO:0000313" key="3">
    <source>
        <dbReference type="Proteomes" id="UP000198327"/>
    </source>
</evidence>
<dbReference type="OrthoDB" id="3625082at2"/>
<organism evidence="2 3">
    <name type="scientific">Rhodococcoides kyotonense</name>
    <dbReference type="NCBI Taxonomy" id="398843"/>
    <lineage>
        <taxon>Bacteria</taxon>
        <taxon>Bacillati</taxon>
        <taxon>Actinomycetota</taxon>
        <taxon>Actinomycetes</taxon>
        <taxon>Mycobacteriales</taxon>
        <taxon>Nocardiaceae</taxon>
        <taxon>Rhodococcoides</taxon>
    </lineage>
</organism>
<dbReference type="EMBL" id="FZOW01000002">
    <property type="protein sequence ID" value="SNS44677.1"/>
    <property type="molecule type" value="Genomic_DNA"/>
</dbReference>
<evidence type="ECO:0000259" key="1">
    <source>
        <dbReference type="Pfam" id="PF08044"/>
    </source>
</evidence>
<dbReference type="AlphaFoldDB" id="A0A239EJ72"/>
<name>A0A239EJ72_9NOCA</name>
<sequence length="186" mass="19755">MTDELPDRHRADVRAADADRALVAKLLSDALADGQLTLAEYDTRTAAAYKAKTYGELDVLTGDLALQPLAESVGGPDHERAVAIMSGFTRKGEWTVARRVDAIAFWGGGEFDFRQARFSAHEVTLNCVAIMGGIDITVPSTIGVEVRGAGIMGGFDHLSQTAAPNAPHLIVTGFAFWGGVGIKVKD</sequence>
<dbReference type="RefSeq" id="WP_089243588.1">
    <property type="nucleotide sequence ID" value="NZ_FZOW01000002.1"/>
</dbReference>
<protein>
    <recommendedName>
        <fullName evidence="1">DUF1707 domain-containing protein</fullName>
    </recommendedName>
</protein>
<dbReference type="Proteomes" id="UP000198327">
    <property type="component" value="Unassembled WGS sequence"/>
</dbReference>
<dbReference type="PANTHER" id="PTHR40763:SF4">
    <property type="entry name" value="DUF1707 DOMAIN-CONTAINING PROTEIN"/>
    <property type="match status" value="1"/>
</dbReference>
<feature type="domain" description="DUF1707" evidence="1">
    <location>
        <begin position="13"/>
        <end position="64"/>
    </location>
</feature>
<dbReference type="PANTHER" id="PTHR40763">
    <property type="entry name" value="MEMBRANE PROTEIN-RELATED"/>
    <property type="match status" value="1"/>
</dbReference>